<evidence type="ECO:0000313" key="1">
    <source>
        <dbReference type="EMBL" id="GMM37886.1"/>
    </source>
</evidence>
<accession>A0AAV5QT58</accession>
<gene>
    <name evidence="1" type="ORF">DASC09_052110</name>
</gene>
<sequence length="68" mass="7848">MIKFVKDYNIVTEPACGASIFAADRPDYLEKYFGNLLKYDIFILIACNGSSSYIEDVIQYQDIIEKNR</sequence>
<proteinExistence type="predicted"/>
<dbReference type="GeneID" id="90075861"/>
<dbReference type="Proteomes" id="UP001360560">
    <property type="component" value="Unassembled WGS sequence"/>
</dbReference>
<evidence type="ECO:0008006" key="3">
    <source>
        <dbReference type="Google" id="ProtNLM"/>
    </source>
</evidence>
<dbReference type="EMBL" id="BTFZ01000013">
    <property type="protein sequence ID" value="GMM37886.1"/>
    <property type="molecule type" value="Genomic_DNA"/>
</dbReference>
<organism evidence="1 2">
    <name type="scientific">Saccharomycopsis crataegensis</name>
    <dbReference type="NCBI Taxonomy" id="43959"/>
    <lineage>
        <taxon>Eukaryota</taxon>
        <taxon>Fungi</taxon>
        <taxon>Dikarya</taxon>
        <taxon>Ascomycota</taxon>
        <taxon>Saccharomycotina</taxon>
        <taxon>Saccharomycetes</taxon>
        <taxon>Saccharomycopsidaceae</taxon>
        <taxon>Saccharomycopsis</taxon>
    </lineage>
</organism>
<keyword evidence="2" id="KW-1185">Reference proteome</keyword>
<evidence type="ECO:0000313" key="2">
    <source>
        <dbReference type="Proteomes" id="UP001360560"/>
    </source>
</evidence>
<dbReference type="RefSeq" id="XP_064854882.1">
    <property type="nucleotide sequence ID" value="XM_064998810.1"/>
</dbReference>
<reference evidence="1 2" key="1">
    <citation type="journal article" date="2023" name="Elife">
        <title>Identification of key yeast species and microbe-microbe interactions impacting larval growth of Drosophila in the wild.</title>
        <authorList>
            <person name="Mure A."/>
            <person name="Sugiura Y."/>
            <person name="Maeda R."/>
            <person name="Honda K."/>
            <person name="Sakurai N."/>
            <person name="Takahashi Y."/>
            <person name="Watada M."/>
            <person name="Katoh T."/>
            <person name="Gotoh A."/>
            <person name="Gotoh Y."/>
            <person name="Taniguchi I."/>
            <person name="Nakamura K."/>
            <person name="Hayashi T."/>
            <person name="Katayama T."/>
            <person name="Uemura T."/>
            <person name="Hattori Y."/>
        </authorList>
    </citation>
    <scope>NUCLEOTIDE SEQUENCE [LARGE SCALE GENOMIC DNA]</scope>
    <source>
        <strain evidence="1 2">SC-9</strain>
    </source>
</reference>
<protein>
    <recommendedName>
        <fullName evidence="3">Tryptophan synthase beta chain-like PALP domain-containing protein</fullName>
    </recommendedName>
</protein>
<dbReference type="AlphaFoldDB" id="A0AAV5QT58"/>
<name>A0AAV5QT58_9ASCO</name>
<comment type="caution">
    <text evidence="1">The sequence shown here is derived from an EMBL/GenBank/DDBJ whole genome shotgun (WGS) entry which is preliminary data.</text>
</comment>